<dbReference type="InterPro" id="IPR045168">
    <property type="entry name" value="YTH_prot"/>
</dbReference>
<feature type="compositionally biased region" description="Low complexity" evidence="4">
    <location>
        <begin position="149"/>
        <end position="159"/>
    </location>
</feature>
<evidence type="ECO:0000256" key="2">
    <source>
        <dbReference type="ARBA" id="ARBA00022490"/>
    </source>
</evidence>
<accession>A0A0M4END7</accession>
<evidence type="ECO:0000256" key="1">
    <source>
        <dbReference type="ARBA" id="ARBA00004496"/>
    </source>
</evidence>
<dbReference type="InterPro" id="IPR007275">
    <property type="entry name" value="YTH_domain"/>
</dbReference>
<dbReference type="PANTHER" id="PTHR12357">
    <property type="entry name" value="YTH YT521-B HOMOLOGY DOMAIN-CONTAINING"/>
    <property type="match status" value="1"/>
</dbReference>
<dbReference type="AlphaFoldDB" id="A0A0M4END7"/>
<organism evidence="6 7">
    <name type="scientific">Drosophila busckii</name>
    <name type="common">Fruit fly</name>
    <dbReference type="NCBI Taxonomy" id="30019"/>
    <lineage>
        <taxon>Eukaryota</taxon>
        <taxon>Metazoa</taxon>
        <taxon>Ecdysozoa</taxon>
        <taxon>Arthropoda</taxon>
        <taxon>Hexapoda</taxon>
        <taxon>Insecta</taxon>
        <taxon>Pterygota</taxon>
        <taxon>Neoptera</taxon>
        <taxon>Endopterygota</taxon>
        <taxon>Diptera</taxon>
        <taxon>Brachycera</taxon>
        <taxon>Muscomorpha</taxon>
        <taxon>Ephydroidea</taxon>
        <taxon>Drosophilidae</taxon>
        <taxon>Drosophila</taxon>
    </lineage>
</organism>
<dbReference type="FunFam" id="3.10.590.10:FF:000001">
    <property type="entry name" value="YTH domain family 1, isoform CRA_a"/>
    <property type="match status" value="1"/>
</dbReference>
<dbReference type="STRING" id="30019.A0A0M4END7"/>
<feature type="non-terminal residue" evidence="6">
    <location>
        <position position="671"/>
    </location>
</feature>
<dbReference type="CDD" id="cd21134">
    <property type="entry name" value="YTH"/>
    <property type="match status" value="1"/>
</dbReference>
<feature type="compositionally biased region" description="Basic and acidic residues" evidence="4">
    <location>
        <begin position="224"/>
        <end position="242"/>
    </location>
</feature>
<dbReference type="OrthoDB" id="306690at2759"/>
<proteinExistence type="predicted"/>
<dbReference type="Proteomes" id="UP000494163">
    <property type="component" value="Chromosome 3R"/>
</dbReference>
<protein>
    <submittedName>
        <fullName evidence="6">CG6422</fullName>
    </submittedName>
</protein>
<dbReference type="GO" id="GO:1990247">
    <property type="term" value="F:N6-methyladenosine-containing RNA reader activity"/>
    <property type="evidence" value="ECO:0007669"/>
    <property type="project" value="TreeGrafter"/>
</dbReference>
<evidence type="ECO:0000313" key="7">
    <source>
        <dbReference type="Proteomes" id="UP000494163"/>
    </source>
</evidence>
<dbReference type="GO" id="GO:0003729">
    <property type="term" value="F:mRNA binding"/>
    <property type="evidence" value="ECO:0007669"/>
    <property type="project" value="TreeGrafter"/>
</dbReference>
<evidence type="ECO:0000256" key="4">
    <source>
        <dbReference type="SAM" id="MobiDB-lite"/>
    </source>
</evidence>
<dbReference type="EMBL" id="CP012526">
    <property type="protein sequence ID" value="ALC45397.1"/>
    <property type="molecule type" value="Genomic_DNA"/>
</dbReference>
<dbReference type="PROSITE" id="PS50882">
    <property type="entry name" value="YTH"/>
    <property type="match status" value="1"/>
</dbReference>
<dbReference type="GO" id="GO:0061157">
    <property type="term" value="P:mRNA destabilization"/>
    <property type="evidence" value="ECO:0007669"/>
    <property type="project" value="TreeGrafter"/>
</dbReference>
<name>A0A0M4END7_DROBS</name>
<keyword evidence="2" id="KW-0963">Cytoplasm</keyword>
<dbReference type="SMR" id="A0A0M4END7"/>
<reference evidence="6 7" key="1">
    <citation type="submission" date="2015-08" db="EMBL/GenBank/DDBJ databases">
        <title>Ancestral chromatin configuration constrains chromatin evolution on differentiating sex chromosomes in Drosophila.</title>
        <authorList>
            <person name="Zhou Q."/>
            <person name="Bachtrog D."/>
        </authorList>
    </citation>
    <scope>NUCLEOTIDE SEQUENCE [LARGE SCALE GENOMIC DNA]</scope>
    <source>
        <tissue evidence="6">Whole larvae</tissue>
    </source>
</reference>
<dbReference type="PANTHER" id="PTHR12357:SF89">
    <property type="entry name" value="YTH DOMAIN-CONTAINING FAMILY PROTEIN"/>
    <property type="match status" value="1"/>
</dbReference>
<dbReference type="Pfam" id="PF04146">
    <property type="entry name" value="YTH"/>
    <property type="match status" value="1"/>
</dbReference>
<feature type="region of interest" description="Disordered" evidence="4">
    <location>
        <begin position="126"/>
        <end position="298"/>
    </location>
</feature>
<sequence>AKSVEERNIPWSQQVDEASYENLASPAIDDSSAIQSSMQFQFPPFNAKENSNLSISTLNKGRKSLHNHDIRKKYGNNGSFNIPKRDDHQLNAWNTRRLFTENTAPFRNNDGSSKLENYTNQNMDEAKMQSAPNAPKKTTWASIASQPAKLTSKTTFTTSSHKKKGPGMPPPPMVPGKHNLDVNVWDLPNSSPPPVPSPPLPINFPAAERNSNATNCEEPSISSRPEKPLKSTEYSNKEDTCQELRNSSATKPPPNSQSRKNWVSQSPNHHHDNRKVGPNSLPITARRVVSSGSRYNERRELFNGSRNDYEKLRDENNPRTIQSAPLIELTSDPQILLDELKDKNNYNPIEIDINKASAARFFVIKSYSEDDIHRSIKYEIWCSTDHGNKRLDDAFKERYKEGGNVLLFFSVNGSGHFCGMAQMITCVDYNSTSSVWSQDKWKGKFKVKWIYVKDVPNGKLRHIRLENNDNKSVTHSRDTQEIPNTKGIEVLQILHTFKHSTSIFDDFSHYEKKQEEEVSSKRPPVFSSDAISQNQTPINNRHFIRQNDDKDGRERDGRATIGLPQKHFFSGGNNFRENRSSLHKGGNGLGSYHNSYSDYRRGFDSQRPLGADYAPKERENAFQCESREDRVNFAARHVSINRREDHHKARITTNYKRDFSTEQIKAEVRFR</sequence>
<keyword evidence="7" id="KW-1185">Reference proteome</keyword>
<dbReference type="Gene3D" id="3.10.590.10">
    <property type="entry name" value="ph1033 like domains"/>
    <property type="match status" value="1"/>
</dbReference>
<feature type="compositionally biased region" description="Pro residues" evidence="4">
    <location>
        <begin position="190"/>
        <end position="202"/>
    </location>
</feature>
<feature type="region of interest" description="Disordered" evidence="4">
    <location>
        <begin position="514"/>
        <end position="535"/>
    </location>
</feature>
<gene>
    <name evidence="6" type="ORF">Dbus_chr3Rg147</name>
</gene>
<feature type="compositionally biased region" description="Polar residues" evidence="4">
    <location>
        <begin position="209"/>
        <end position="223"/>
    </location>
</feature>
<feature type="domain" description="YTH" evidence="5">
    <location>
        <begin position="359"/>
        <end position="494"/>
    </location>
</feature>
<keyword evidence="3" id="KW-0694">RNA-binding</keyword>
<feature type="non-terminal residue" evidence="6">
    <location>
        <position position="1"/>
    </location>
</feature>
<evidence type="ECO:0000313" key="6">
    <source>
        <dbReference type="EMBL" id="ALC45397.1"/>
    </source>
</evidence>
<feature type="compositionally biased region" description="Polar residues" evidence="4">
    <location>
        <begin position="243"/>
        <end position="267"/>
    </location>
</feature>
<comment type="subcellular location">
    <subcellularLocation>
        <location evidence="1">Cytoplasm</location>
    </subcellularLocation>
</comment>
<dbReference type="GO" id="GO:0005737">
    <property type="term" value="C:cytoplasm"/>
    <property type="evidence" value="ECO:0007669"/>
    <property type="project" value="UniProtKB-SubCell"/>
</dbReference>
<dbReference type="OMA" id="NASKFEY"/>
<evidence type="ECO:0000256" key="3">
    <source>
        <dbReference type="ARBA" id="ARBA00022884"/>
    </source>
</evidence>
<evidence type="ECO:0000259" key="5">
    <source>
        <dbReference type="PROSITE" id="PS50882"/>
    </source>
</evidence>